<dbReference type="InterPro" id="IPR050740">
    <property type="entry name" value="Aldehyde_DH_Superfamily"/>
</dbReference>
<evidence type="ECO:0000256" key="1">
    <source>
        <dbReference type="ARBA" id="ARBA00005176"/>
    </source>
</evidence>
<dbReference type="UniPathway" id="UPA00733"/>
<dbReference type="FunFam" id="3.40.605.10:FF:000005">
    <property type="entry name" value="Succinate-semialdehyde dehydrogenase I"/>
    <property type="match status" value="1"/>
</dbReference>
<evidence type="ECO:0000313" key="9">
    <source>
        <dbReference type="EMBL" id="CAE0140554.1"/>
    </source>
</evidence>
<evidence type="ECO:0000259" key="8">
    <source>
        <dbReference type="Pfam" id="PF00171"/>
    </source>
</evidence>
<dbReference type="InterPro" id="IPR016161">
    <property type="entry name" value="Ald_DH/histidinol_DH"/>
</dbReference>
<evidence type="ECO:0000256" key="5">
    <source>
        <dbReference type="PROSITE-ProRule" id="PRU10007"/>
    </source>
</evidence>
<dbReference type="SUPFAM" id="SSF53720">
    <property type="entry name" value="ALDH-like"/>
    <property type="match status" value="1"/>
</dbReference>
<comment type="subunit">
    <text evidence="7">Homotetramer.</text>
</comment>
<sequence>MLFFIVLRYRPGPTLGSTLRDPSLLSARTLIGGAWETSGELGTLEVVDPATGEALACVPNNGAVDAARAVAAAKAAFSPWAALPAKQRGAILRRWHDLIVENGDDLARIMTAEQGKPLAEARGEVAYGASFVEWFAEEGRRVTGDVLQSPVGGRRIVSLKQPVGVVGAITPWNFPIAMITRKCAPALAVGCTVVIKPSEETPLCCLALMELAERAGVPPGVLNCVMGDAPAIGGVLCASKDVRKLTFTGSTAVGKLLMRQCADTVKKVSLELGGNAPLLVFEDADLDAAVAGCMSIKFKNAGQVCVSVNRVFVHASLYDEFCRRLTEATAGIKVGAGDADGTQMGPLINAKAPDRAVEHIADAVANGAEVLTGGARYADRPATFFEPTVLKGVTPAMRIYREETFGPVAGVVRFETEEEAVAMANDTEYGLAAYLYTKDMSRSWRVAEALEYGIVGVNETACSNEIAPFGGVKESGLGREGGLVGVDDFLEIKGVTFGGI</sequence>
<dbReference type="InterPro" id="IPR016163">
    <property type="entry name" value="Ald_DH_C"/>
</dbReference>
<dbReference type="InterPro" id="IPR015590">
    <property type="entry name" value="Aldehyde_DH_dom"/>
</dbReference>
<protein>
    <recommendedName>
        <fullName evidence="7">Succinate-semialdehyde dehydrogenase</fullName>
        <ecNumber evidence="7">1.2.1.24</ecNumber>
    </recommendedName>
</protein>
<dbReference type="PROSITE" id="PS00687">
    <property type="entry name" value="ALDEHYDE_DEHYDR_GLU"/>
    <property type="match status" value="1"/>
</dbReference>
<evidence type="ECO:0000256" key="2">
    <source>
        <dbReference type="ARBA" id="ARBA00009986"/>
    </source>
</evidence>
<feature type="active site" evidence="5">
    <location>
        <position position="271"/>
    </location>
</feature>
<dbReference type="GO" id="GO:0005739">
    <property type="term" value="C:mitochondrion"/>
    <property type="evidence" value="ECO:0007669"/>
    <property type="project" value="UniProtKB-SubCell"/>
</dbReference>
<dbReference type="CDD" id="cd07103">
    <property type="entry name" value="ALDH_F5_SSADH_GabD"/>
    <property type="match status" value="1"/>
</dbReference>
<gene>
    <name evidence="9" type="ORF">PSIN1315_LOCUS7916</name>
</gene>
<comment type="subcellular location">
    <subcellularLocation>
        <location evidence="7">Mitochondrion</location>
    </subcellularLocation>
</comment>
<name>A0A7S3FCH8_9VIRI</name>
<dbReference type="PANTHER" id="PTHR43353:SF5">
    <property type="entry name" value="SUCCINATE-SEMIALDEHYDE DEHYDROGENASE, MITOCHONDRIAL"/>
    <property type="match status" value="1"/>
</dbReference>
<comment type="catalytic activity">
    <reaction evidence="4 7">
        <text>succinate semialdehyde + NAD(+) + H2O = succinate + NADH + 2 H(+)</text>
        <dbReference type="Rhea" id="RHEA:13217"/>
        <dbReference type="ChEBI" id="CHEBI:15377"/>
        <dbReference type="ChEBI" id="CHEBI:15378"/>
        <dbReference type="ChEBI" id="CHEBI:30031"/>
        <dbReference type="ChEBI" id="CHEBI:57540"/>
        <dbReference type="ChEBI" id="CHEBI:57706"/>
        <dbReference type="ChEBI" id="CHEBI:57945"/>
        <dbReference type="EC" id="1.2.1.24"/>
    </reaction>
</comment>
<dbReference type="GO" id="GO:0004777">
    <property type="term" value="F:succinate-semialdehyde dehydrogenase (NAD+) activity"/>
    <property type="evidence" value="ECO:0007669"/>
    <property type="project" value="UniProtKB-UniRule"/>
</dbReference>
<evidence type="ECO:0000256" key="7">
    <source>
        <dbReference type="RuleBase" id="RU365091"/>
    </source>
</evidence>
<accession>A0A7S3FCH8</accession>
<evidence type="ECO:0000256" key="4">
    <source>
        <dbReference type="ARBA" id="ARBA00052498"/>
    </source>
</evidence>
<dbReference type="Pfam" id="PF00171">
    <property type="entry name" value="Aldedh"/>
    <property type="match status" value="1"/>
</dbReference>
<proteinExistence type="inferred from homology"/>
<dbReference type="NCBIfam" id="TIGR01780">
    <property type="entry name" value="SSADH"/>
    <property type="match status" value="1"/>
</dbReference>
<evidence type="ECO:0000256" key="6">
    <source>
        <dbReference type="RuleBase" id="RU003345"/>
    </source>
</evidence>
<comment type="pathway">
    <text evidence="1 7">Amino-acid degradation; 4-aminobutanoate degradation.</text>
</comment>
<dbReference type="InterPro" id="IPR010102">
    <property type="entry name" value="Succ_semiAld_DH"/>
</dbReference>
<dbReference type="InterPro" id="IPR029510">
    <property type="entry name" value="Ald_DH_CS_GLU"/>
</dbReference>
<keyword evidence="7" id="KW-0520">NAD</keyword>
<dbReference type="EC" id="1.2.1.24" evidence="7"/>
<dbReference type="FunFam" id="3.40.309.10:FF:000004">
    <property type="entry name" value="Succinate-semialdehyde dehydrogenase I"/>
    <property type="match status" value="1"/>
</dbReference>
<dbReference type="Gene3D" id="3.40.309.10">
    <property type="entry name" value="Aldehyde Dehydrogenase, Chain A, domain 2"/>
    <property type="match status" value="1"/>
</dbReference>
<evidence type="ECO:0000256" key="3">
    <source>
        <dbReference type="ARBA" id="ARBA00023002"/>
    </source>
</evidence>
<dbReference type="GO" id="GO:0009450">
    <property type="term" value="P:gamma-aminobutyric acid catabolic process"/>
    <property type="evidence" value="ECO:0007669"/>
    <property type="project" value="UniProtKB-UniRule"/>
</dbReference>
<dbReference type="AlphaFoldDB" id="A0A7S3FCH8"/>
<dbReference type="Gene3D" id="3.40.605.10">
    <property type="entry name" value="Aldehyde Dehydrogenase, Chain A, domain 1"/>
    <property type="match status" value="1"/>
</dbReference>
<keyword evidence="3 6" id="KW-0560">Oxidoreductase</keyword>
<dbReference type="PANTHER" id="PTHR43353">
    <property type="entry name" value="SUCCINATE-SEMIALDEHYDE DEHYDROGENASE, MITOCHONDRIAL"/>
    <property type="match status" value="1"/>
</dbReference>
<organism evidence="9">
    <name type="scientific">Prasinoderma singulare</name>
    <dbReference type="NCBI Taxonomy" id="676789"/>
    <lineage>
        <taxon>Eukaryota</taxon>
        <taxon>Viridiplantae</taxon>
        <taxon>Prasinodermophyta</taxon>
        <taxon>Prasinodermophyceae</taxon>
        <taxon>Prasinodermales</taxon>
        <taxon>Prasinodermaceae</taxon>
        <taxon>Prasinoderma</taxon>
    </lineage>
</organism>
<dbReference type="InterPro" id="IPR016162">
    <property type="entry name" value="Ald_DH_N"/>
</dbReference>
<keyword evidence="7" id="KW-0496">Mitochondrion</keyword>
<dbReference type="EMBL" id="HBHY01012320">
    <property type="protein sequence ID" value="CAE0140554.1"/>
    <property type="molecule type" value="Transcribed_RNA"/>
</dbReference>
<comment type="similarity">
    <text evidence="2 6">Belongs to the aldehyde dehydrogenase family.</text>
</comment>
<feature type="domain" description="Aldehyde dehydrogenase" evidence="8">
    <location>
        <begin position="37"/>
        <end position="494"/>
    </location>
</feature>
<reference evidence="9" key="1">
    <citation type="submission" date="2021-01" db="EMBL/GenBank/DDBJ databases">
        <authorList>
            <person name="Corre E."/>
            <person name="Pelletier E."/>
            <person name="Niang G."/>
            <person name="Scheremetjew M."/>
            <person name="Finn R."/>
            <person name="Kale V."/>
            <person name="Holt S."/>
            <person name="Cochrane G."/>
            <person name="Meng A."/>
            <person name="Brown T."/>
            <person name="Cohen L."/>
        </authorList>
    </citation>
    <scope>NUCLEOTIDE SEQUENCE</scope>
    <source>
        <strain evidence="9">RCC927</strain>
    </source>
</reference>